<dbReference type="PANTHER" id="PTHR43317">
    <property type="entry name" value="THERMOSPERMINE SYNTHASE ACAULIS5"/>
    <property type="match status" value="1"/>
</dbReference>
<keyword evidence="9" id="KW-1185">Reference proteome</keyword>
<feature type="transmembrane region" description="Helical" evidence="6">
    <location>
        <begin position="349"/>
        <end position="371"/>
    </location>
</feature>
<dbReference type="GO" id="GO:0006596">
    <property type="term" value="P:polyamine biosynthetic process"/>
    <property type="evidence" value="ECO:0007669"/>
    <property type="project" value="UniProtKB-KW"/>
</dbReference>
<evidence type="ECO:0000256" key="5">
    <source>
        <dbReference type="ARBA" id="ARBA00023136"/>
    </source>
</evidence>
<feature type="transmembrane region" description="Helical" evidence="6">
    <location>
        <begin position="12"/>
        <end position="34"/>
    </location>
</feature>
<feature type="transmembrane region" description="Helical" evidence="6">
    <location>
        <begin position="86"/>
        <end position="109"/>
    </location>
</feature>
<evidence type="ECO:0000256" key="3">
    <source>
        <dbReference type="ARBA" id="ARBA00022989"/>
    </source>
</evidence>
<dbReference type="GO" id="GO:0022857">
    <property type="term" value="F:transmembrane transporter activity"/>
    <property type="evidence" value="ECO:0007669"/>
    <property type="project" value="InterPro"/>
</dbReference>
<dbReference type="RefSeq" id="WP_052289999.1">
    <property type="nucleotide sequence ID" value="NZ_JTJC03000001.1"/>
</dbReference>
<comment type="subcellular location">
    <subcellularLocation>
        <location evidence="1">Cell membrane</location>
        <topology evidence="1">Multi-pass membrane protein</topology>
    </subcellularLocation>
</comment>
<keyword evidence="3 6" id="KW-1133">Transmembrane helix</keyword>
<dbReference type="NCBIfam" id="NF037959">
    <property type="entry name" value="MFS_SpdSyn"/>
    <property type="match status" value="2"/>
</dbReference>
<dbReference type="Gene3D" id="3.40.50.150">
    <property type="entry name" value="Vaccinia Virus protein VP39"/>
    <property type="match status" value="1"/>
</dbReference>
<accession>A0A9X5I3Q9</accession>
<evidence type="ECO:0000256" key="2">
    <source>
        <dbReference type="ARBA" id="ARBA00022692"/>
    </source>
</evidence>
<feature type="transmembrane region" description="Helical" evidence="6">
    <location>
        <begin position="238"/>
        <end position="259"/>
    </location>
</feature>
<keyword evidence="5 6" id="KW-0472">Membrane</keyword>
<feature type="transmembrane region" description="Helical" evidence="6">
    <location>
        <begin position="443"/>
        <end position="459"/>
    </location>
</feature>
<feature type="transmembrane region" description="Helical" evidence="6">
    <location>
        <begin position="271"/>
        <end position="290"/>
    </location>
</feature>
<name>A0A9X5I3Q9_9CYAN</name>
<organism evidence="8 9">
    <name type="scientific">Scytonema millei VB511283</name>
    <dbReference type="NCBI Taxonomy" id="1245923"/>
    <lineage>
        <taxon>Bacteria</taxon>
        <taxon>Bacillati</taxon>
        <taxon>Cyanobacteriota</taxon>
        <taxon>Cyanophyceae</taxon>
        <taxon>Nostocales</taxon>
        <taxon>Scytonemataceae</taxon>
        <taxon>Scytonema</taxon>
    </lineage>
</organism>
<dbReference type="Gene3D" id="1.20.1250.20">
    <property type="entry name" value="MFS general substrate transporter like domains"/>
    <property type="match status" value="1"/>
</dbReference>
<dbReference type="OrthoDB" id="5516475at2"/>
<dbReference type="SUPFAM" id="SSF103473">
    <property type="entry name" value="MFS general substrate transporter"/>
    <property type="match status" value="1"/>
</dbReference>
<evidence type="ECO:0000313" key="9">
    <source>
        <dbReference type="Proteomes" id="UP000031532"/>
    </source>
</evidence>
<dbReference type="InterPro" id="IPR036259">
    <property type="entry name" value="MFS_trans_sf"/>
</dbReference>
<dbReference type="PANTHER" id="PTHR43317:SF1">
    <property type="entry name" value="THERMOSPERMINE SYNTHASE ACAULIS5"/>
    <property type="match status" value="1"/>
</dbReference>
<feature type="domain" description="Major facilitator superfamily (MFS) profile" evidence="7">
    <location>
        <begin position="16"/>
        <end position="443"/>
    </location>
</feature>
<reference evidence="8 9" key="1">
    <citation type="journal article" date="2015" name="Genome Announc.">
        <title>Draft Genome Sequence of the Terrestrial Cyanobacterium Scytonema millei VB511283, Isolated from Eastern India.</title>
        <authorList>
            <person name="Sen D."/>
            <person name="Chandrababunaidu M.M."/>
            <person name="Singh D."/>
            <person name="Sanghi N."/>
            <person name="Ghorai A."/>
            <person name="Mishra G.P."/>
            <person name="Madduluri M."/>
            <person name="Adhikary S.P."/>
            <person name="Tripathy S."/>
        </authorList>
    </citation>
    <scope>NUCLEOTIDE SEQUENCE [LARGE SCALE GENOMIC DNA]</scope>
    <source>
        <strain evidence="8 9">VB511283</strain>
    </source>
</reference>
<comment type="caution">
    <text evidence="8">The sequence shown here is derived from an EMBL/GenBank/DDBJ whole genome shotgun (WGS) entry which is preliminary data.</text>
</comment>
<dbReference type="GO" id="GO:0005886">
    <property type="term" value="C:plasma membrane"/>
    <property type="evidence" value="ECO:0007669"/>
    <property type="project" value="UniProtKB-SubCell"/>
</dbReference>
<evidence type="ECO:0000259" key="7">
    <source>
        <dbReference type="PROSITE" id="PS50850"/>
    </source>
</evidence>
<dbReference type="SUPFAM" id="SSF53335">
    <property type="entry name" value="S-adenosyl-L-methionine-dependent methyltransferases"/>
    <property type="match status" value="1"/>
</dbReference>
<evidence type="ECO:0000256" key="4">
    <source>
        <dbReference type="ARBA" id="ARBA00023115"/>
    </source>
</evidence>
<sequence length="752" mass="82320">MYQKSLIPKKVEFVGAIPALFIIYFLSGFTALLYQVVWQRMLGLFSGSDVRSVTIVVASYLLGLGVGGWLGGWISDRLSNRQAVQIYGCCNFGIAIFAVCSRFLFYDLLFLQGKSLAQSPAMMLAIVFVSLLIPTTLMGVSLPLVTKATSRHAEGAAVRIGLLYGLNTLGSGLGTLVSGWYIIGTFGYEKTVYFGAILSAVVGIVAWSISRQFQPNRPVLVASNTANGSLRSRSLWQWCFLVFLSGFAAISLEIIWFRVLDTVLQSIAYTYAHLLAFILVGNALGSIAGAATIRFIRQPRKVFFAIQAGIAAYALISIWLISIYYQSHPTDLRTDIGYIDLNNITSIVIFRYVVIPSVMLVLPNFWLGFYFPLVQKAVQTEDSQIGQRVGFIQVANILGNTTGSLLTGLVLLDKFGTAGSLRFIAWLGLGFALLCFNLRKDKLTSTLAIALAVIIAVFPNNTRLWAALHGIPPAQYFLAAEDSTGVAAVTEVNGQGTLLASGQAQASFPYMQVHALLGSLPALIHPHPAQVIIIGLGSGGTAHTAGVNPATRQIKVVELLGAELTILRQYAQTPNGQPLKYLFEDPRYQFIVGDGRQELELSQHQFDIIEADAIYPWRSRAGMLYSQEFFQAVRSHLAPGGMFVEWNVGLGTAQTFRSVFPYVMQLSMSGDLHVLIGSDRPLDFNRQQLLTKLEDTAVLNFLAKASVNVAAIRQDVKAAQVNFYSHAKDGQPQPINTDLFPRSEYYLNQGKL</sequence>
<feature type="transmembrane region" description="Helical" evidence="6">
    <location>
        <begin position="157"/>
        <end position="180"/>
    </location>
</feature>
<evidence type="ECO:0000256" key="1">
    <source>
        <dbReference type="ARBA" id="ARBA00004651"/>
    </source>
</evidence>
<dbReference type="EMBL" id="JTJC03000001">
    <property type="protein sequence ID" value="NHC33824.1"/>
    <property type="molecule type" value="Genomic_DNA"/>
</dbReference>
<feature type="transmembrane region" description="Helical" evidence="6">
    <location>
        <begin position="302"/>
        <end position="325"/>
    </location>
</feature>
<keyword evidence="2 6" id="KW-0812">Transmembrane</keyword>
<feature type="transmembrane region" description="Helical" evidence="6">
    <location>
        <begin position="54"/>
        <end position="74"/>
    </location>
</feature>
<protein>
    <submittedName>
        <fullName evidence="8">Spermidine synthase</fullName>
    </submittedName>
</protein>
<proteinExistence type="predicted"/>
<dbReference type="Pfam" id="PF01564">
    <property type="entry name" value="Spermine_synth"/>
    <property type="match status" value="1"/>
</dbReference>
<dbReference type="Proteomes" id="UP000031532">
    <property type="component" value="Unassembled WGS sequence"/>
</dbReference>
<feature type="transmembrane region" description="Helical" evidence="6">
    <location>
        <begin position="391"/>
        <end position="412"/>
    </location>
</feature>
<gene>
    <name evidence="8" type="ORF">QH73_0003955</name>
</gene>
<dbReference type="PROSITE" id="PS50850">
    <property type="entry name" value="MFS"/>
    <property type="match status" value="1"/>
</dbReference>
<evidence type="ECO:0000313" key="8">
    <source>
        <dbReference type="EMBL" id="NHC33824.1"/>
    </source>
</evidence>
<feature type="transmembrane region" description="Helical" evidence="6">
    <location>
        <begin position="418"/>
        <end position="436"/>
    </location>
</feature>
<feature type="transmembrane region" description="Helical" evidence="6">
    <location>
        <begin position="192"/>
        <end position="209"/>
    </location>
</feature>
<dbReference type="InterPro" id="IPR029063">
    <property type="entry name" value="SAM-dependent_MTases_sf"/>
</dbReference>
<dbReference type="AlphaFoldDB" id="A0A9X5I3Q9"/>
<feature type="transmembrane region" description="Helical" evidence="6">
    <location>
        <begin position="121"/>
        <end position="145"/>
    </location>
</feature>
<dbReference type="InterPro" id="IPR020846">
    <property type="entry name" value="MFS_dom"/>
</dbReference>
<keyword evidence="4" id="KW-0620">Polyamine biosynthesis</keyword>
<evidence type="ECO:0000256" key="6">
    <source>
        <dbReference type="SAM" id="Phobius"/>
    </source>
</evidence>